<feature type="region of interest" description="Disordered" evidence="1">
    <location>
        <begin position="1"/>
        <end position="50"/>
    </location>
</feature>
<evidence type="ECO:0000313" key="2">
    <source>
        <dbReference type="EMBL" id="KAF2997305.1"/>
    </source>
</evidence>
<keyword evidence="3" id="KW-1185">Reference proteome</keyword>
<dbReference type="EMBL" id="SWKU01000023">
    <property type="protein sequence ID" value="KAF2997305.1"/>
    <property type="molecule type" value="Genomic_DNA"/>
</dbReference>
<organism evidence="2 3">
    <name type="scientific">Curvularia kusanoi</name>
    <name type="common">Cochliobolus kusanoi</name>
    <dbReference type="NCBI Taxonomy" id="90978"/>
    <lineage>
        <taxon>Eukaryota</taxon>
        <taxon>Fungi</taxon>
        <taxon>Dikarya</taxon>
        <taxon>Ascomycota</taxon>
        <taxon>Pezizomycotina</taxon>
        <taxon>Dothideomycetes</taxon>
        <taxon>Pleosporomycetidae</taxon>
        <taxon>Pleosporales</taxon>
        <taxon>Pleosporineae</taxon>
        <taxon>Pleosporaceae</taxon>
        <taxon>Curvularia</taxon>
    </lineage>
</organism>
<feature type="compositionally biased region" description="Polar residues" evidence="1">
    <location>
        <begin position="37"/>
        <end position="46"/>
    </location>
</feature>
<protein>
    <submittedName>
        <fullName evidence="2">Uncharacterized protein</fullName>
    </submittedName>
</protein>
<name>A0A9P4W905_CURKU</name>
<reference evidence="2" key="1">
    <citation type="submission" date="2019-04" db="EMBL/GenBank/DDBJ databases">
        <title>Sequencing of skin fungus with MAO and IRED activity.</title>
        <authorList>
            <person name="Marsaioli A.J."/>
            <person name="Bonatto J.M.C."/>
            <person name="Reis Junior O."/>
        </authorList>
    </citation>
    <scope>NUCLEOTIDE SEQUENCE</scope>
    <source>
        <strain evidence="2">30M1</strain>
    </source>
</reference>
<comment type="caution">
    <text evidence="2">The sequence shown here is derived from an EMBL/GenBank/DDBJ whole genome shotgun (WGS) entry which is preliminary data.</text>
</comment>
<gene>
    <name evidence="2" type="ORF">E8E13_001445</name>
</gene>
<dbReference type="OrthoDB" id="3787977at2759"/>
<sequence length="304" mass="34282">MSSKYSRLTKNANHTRPLERHYGEYQPEQSESRERQNSGAIDSEQLQPRRRRWAAGYINSRSCPSYAYIESRSRLSDDQGPSNAEYIEPWANRDDDYIEGRGHPRSSESYSRTRTEKETSRSRRTGGFEGHVGAHGTKIIYGSDVEEISDHSWDPRIYPIQRSTSSDIDEGKAIDIIDTARDLGSDVASVCSMQSSRSQSDRDFVKLRNLASEERTMDISGSDSDGDYISLDDYIAGRSDCVSVRMLSEDDGEGSDAVGSDIELRSDVGDGGDVASDPDYERYNYEDDCIESYSDDYCGSREEY</sequence>
<evidence type="ECO:0000313" key="3">
    <source>
        <dbReference type="Proteomes" id="UP000801428"/>
    </source>
</evidence>
<accession>A0A9P4W905</accession>
<feature type="compositionally biased region" description="Basic and acidic residues" evidence="1">
    <location>
        <begin position="91"/>
        <end position="121"/>
    </location>
</feature>
<feature type="region of interest" description="Disordered" evidence="1">
    <location>
        <begin position="71"/>
        <end position="131"/>
    </location>
</feature>
<proteinExistence type="predicted"/>
<feature type="region of interest" description="Disordered" evidence="1">
    <location>
        <begin position="248"/>
        <end position="286"/>
    </location>
</feature>
<feature type="compositionally biased region" description="Polar residues" evidence="1">
    <location>
        <begin position="1"/>
        <end position="14"/>
    </location>
</feature>
<evidence type="ECO:0000256" key="1">
    <source>
        <dbReference type="SAM" id="MobiDB-lite"/>
    </source>
</evidence>
<dbReference type="Proteomes" id="UP000801428">
    <property type="component" value="Unassembled WGS sequence"/>
</dbReference>
<dbReference type="AlphaFoldDB" id="A0A9P4W905"/>